<keyword evidence="3" id="KW-1185">Reference proteome</keyword>
<dbReference type="InterPro" id="IPR011009">
    <property type="entry name" value="Kinase-like_dom_sf"/>
</dbReference>
<reference evidence="2 4" key="1">
    <citation type="journal article" date="2020" name="Stud. Mycol.">
        <title>101 Dothideomycetes genomes: a test case for predicting lifestyles and emergence of pathogens.</title>
        <authorList>
            <person name="Haridas S."/>
            <person name="Albert R."/>
            <person name="Binder M."/>
            <person name="Bloem J."/>
            <person name="Labutti K."/>
            <person name="Salamov A."/>
            <person name="Andreopoulos B."/>
            <person name="Baker S."/>
            <person name="Barry K."/>
            <person name="Bills G."/>
            <person name="Bluhm B."/>
            <person name="Cannon C."/>
            <person name="Castanera R."/>
            <person name="Culley D."/>
            <person name="Daum C."/>
            <person name="Ezra D."/>
            <person name="Gonzalez J."/>
            <person name="Henrissat B."/>
            <person name="Kuo A."/>
            <person name="Liang C."/>
            <person name="Lipzen A."/>
            <person name="Lutzoni F."/>
            <person name="Magnuson J."/>
            <person name="Mondo S."/>
            <person name="Nolan M."/>
            <person name="Ohm R."/>
            <person name="Pangilinan J."/>
            <person name="Park H.-J."/>
            <person name="Ramirez L."/>
            <person name="Alfaro M."/>
            <person name="Sun H."/>
            <person name="Tritt A."/>
            <person name="Yoshinaga Y."/>
            <person name="Zwiers L.-H."/>
            <person name="Turgeon B."/>
            <person name="Goodwin S."/>
            <person name="Spatafora J."/>
            <person name="Crous P."/>
            <person name="Grigoriev I."/>
        </authorList>
    </citation>
    <scope>NUCLEOTIDE SEQUENCE</scope>
    <source>
        <strain evidence="2 4">CBS 304.34</strain>
    </source>
</reference>
<dbReference type="OrthoDB" id="25129at2759"/>
<dbReference type="InterPro" id="IPR002575">
    <property type="entry name" value="Aminoglycoside_PTrfase"/>
</dbReference>
<organism evidence="2">
    <name type="scientific">Mytilinidion resinicola</name>
    <dbReference type="NCBI Taxonomy" id="574789"/>
    <lineage>
        <taxon>Eukaryota</taxon>
        <taxon>Fungi</taxon>
        <taxon>Dikarya</taxon>
        <taxon>Ascomycota</taxon>
        <taxon>Pezizomycotina</taxon>
        <taxon>Dothideomycetes</taxon>
        <taxon>Pleosporomycetidae</taxon>
        <taxon>Mytilinidiales</taxon>
        <taxon>Mytilinidiaceae</taxon>
        <taxon>Mytilinidion</taxon>
    </lineage>
</organism>
<dbReference type="GeneID" id="54455943"/>
<dbReference type="SUPFAM" id="SSF56112">
    <property type="entry name" value="Protein kinase-like (PK-like)"/>
    <property type="match status" value="1"/>
</dbReference>
<dbReference type="AlphaFoldDB" id="A0A6A6Z6G3"/>
<name>A0A6A6Z6G3_9PEZI</name>
<evidence type="ECO:0000313" key="4">
    <source>
        <dbReference type="RefSeq" id="XP_033583655.1"/>
    </source>
</evidence>
<dbReference type="Pfam" id="PF01636">
    <property type="entry name" value="APH"/>
    <property type="match status" value="1"/>
</dbReference>
<evidence type="ECO:0000313" key="2">
    <source>
        <dbReference type="EMBL" id="KAF2816691.1"/>
    </source>
</evidence>
<dbReference type="Proteomes" id="UP000504636">
    <property type="component" value="Unplaced"/>
</dbReference>
<dbReference type="Gene3D" id="3.30.200.20">
    <property type="entry name" value="Phosphorylase Kinase, domain 1"/>
    <property type="match status" value="1"/>
</dbReference>
<dbReference type="RefSeq" id="XP_033583655.1">
    <property type="nucleotide sequence ID" value="XM_033715050.1"/>
</dbReference>
<reference evidence="4" key="3">
    <citation type="submission" date="2025-04" db="UniProtKB">
        <authorList>
            <consortium name="RefSeq"/>
        </authorList>
    </citation>
    <scope>IDENTIFICATION</scope>
    <source>
        <strain evidence="4">CBS 304.34</strain>
    </source>
</reference>
<accession>A0A6A6Z6G3</accession>
<gene>
    <name evidence="2 4" type="ORF">BDZ99DRAFT_376987</name>
</gene>
<evidence type="ECO:0000313" key="3">
    <source>
        <dbReference type="Proteomes" id="UP000504636"/>
    </source>
</evidence>
<proteinExistence type="predicted"/>
<dbReference type="EMBL" id="MU003693">
    <property type="protein sequence ID" value="KAF2816691.1"/>
    <property type="molecule type" value="Genomic_DNA"/>
</dbReference>
<dbReference type="Gene3D" id="3.90.1200.10">
    <property type="match status" value="1"/>
</dbReference>
<evidence type="ECO:0000259" key="1">
    <source>
        <dbReference type="Pfam" id="PF01636"/>
    </source>
</evidence>
<feature type="domain" description="Aminoglycoside phosphotransferase" evidence="1">
    <location>
        <begin position="117"/>
        <end position="269"/>
    </location>
</feature>
<protein>
    <recommendedName>
        <fullName evidence="1">Aminoglycoside phosphotransferase domain-containing protein</fullName>
    </recommendedName>
</protein>
<reference evidence="4" key="2">
    <citation type="submission" date="2020-04" db="EMBL/GenBank/DDBJ databases">
        <authorList>
            <consortium name="NCBI Genome Project"/>
        </authorList>
    </citation>
    <scope>NUCLEOTIDE SEQUENCE</scope>
    <source>
        <strain evidence="4">CBS 304.34</strain>
    </source>
</reference>
<sequence>MAIKTTVELEQALKARGIPFTKVTPLNASTNFVWRIQAPDSSSTIIKHAEPYSKDSPDIPISTDRLDFEKKALEKLLKIIPQDDILRLPALRFYDADDKILQISDAGLRTLDEVYRNRMLNIPLFGRRIGKWLARLHASTRREETRNAFLNESAKEAYRKVYDTVPGIFSEWGHDASVVESINAKYGAFGQSESACVCHGDFSPENIVAQSAVAYGFSNHKLTVVDWEMVHDGCGSSDVAQFAADAWLLDRFKGGRELFGNFLRGYGEGVREGGGEVDDLFKKRAAAHFAAYLTFASTKAESVMKEETAQAIKLGFKILEKVLANDMEFVGTTFPGL</sequence>